<dbReference type="InterPro" id="IPR037205">
    <property type="entry name" value="ChaB_sf"/>
</dbReference>
<evidence type="ECO:0000259" key="2">
    <source>
        <dbReference type="Pfam" id="PF19141"/>
    </source>
</evidence>
<dbReference type="Pfam" id="PF06150">
    <property type="entry name" value="ChaB"/>
    <property type="match status" value="1"/>
</dbReference>
<accession>A0A6J5M6S8</accession>
<sequence>MPYSSNEDLPKAVRDKLSPHQQSVFRNVFNSMMGQDGMTESRAFAGAYSQAKQAVEKVNTDTLRSKAEEHNEKYGDKGRVTVETLRQVYDRGVGAYRTNPGSVRPNVTSPEQWAMARVNNFLRAIRQGRFRSGKHDTDLLPKGHPMATSSVEKAEYQGRQVELDKPFRMPSGSTKKFGVYVKDGDRVKKVTFGDPNMEIRRDDADARANFRSRHSCDTASDKTTPRYWSCRMWEGGTTVSELTKVAVEGQILKRDEEERLVYGWAYVSTVNGEISLDHSGEFIKPNQLAKAATNFMLSMRTAKRMHSGGKIGEVVHSMPLTNDIAKALGIQSDREGWLVAIKVYDDEVWQDVKSGKLAAFSIGGRALKEVV</sequence>
<proteinExistence type="predicted"/>
<dbReference type="Pfam" id="PF14550">
    <property type="entry name" value="Peptidase_S78_2"/>
    <property type="match status" value="1"/>
</dbReference>
<reference evidence="3" key="1">
    <citation type="submission" date="2020-04" db="EMBL/GenBank/DDBJ databases">
        <authorList>
            <person name="Chiriac C."/>
            <person name="Salcher M."/>
            <person name="Ghai R."/>
            <person name="Kavagutti S V."/>
        </authorList>
    </citation>
    <scope>NUCLEOTIDE SEQUENCE</scope>
</reference>
<feature type="domain" description="Phage-like element PBSX protein XkdF" evidence="1">
    <location>
        <begin position="251"/>
        <end position="366"/>
    </location>
</feature>
<dbReference type="InterPro" id="IPR009317">
    <property type="entry name" value="ChaB"/>
</dbReference>
<protein>
    <submittedName>
        <fullName evidence="3">ChaB</fullName>
    </submittedName>
</protein>
<dbReference type="Gene3D" id="1.10.1740.70">
    <property type="entry name" value="ChaB"/>
    <property type="match status" value="1"/>
</dbReference>
<feature type="domain" description="DUF5824" evidence="2">
    <location>
        <begin position="76"/>
        <end position="123"/>
    </location>
</feature>
<evidence type="ECO:0000313" key="3">
    <source>
        <dbReference type="EMBL" id="CAB4139539.1"/>
    </source>
</evidence>
<evidence type="ECO:0000259" key="1">
    <source>
        <dbReference type="Pfam" id="PF14550"/>
    </source>
</evidence>
<dbReference type="SUPFAM" id="SSF140376">
    <property type="entry name" value="ChaB-like"/>
    <property type="match status" value="1"/>
</dbReference>
<dbReference type="Pfam" id="PF19141">
    <property type="entry name" value="DUF5824"/>
    <property type="match status" value="1"/>
</dbReference>
<organism evidence="3">
    <name type="scientific">uncultured Caudovirales phage</name>
    <dbReference type="NCBI Taxonomy" id="2100421"/>
    <lineage>
        <taxon>Viruses</taxon>
        <taxon>Duplodnaviria</taxon>
        <taxon>Heunggongvirae</taxon>
        <taxon>Uroviricota</taxon>
        <taxon>Caudoviricetes</taxon>
        <taxon>Peduoviridae</taxon>
        <taxon>Maltschvirus</taxon>
        <taxon>Maltschvirus maltsch</taxon>
    </lineage>
</organism>
<gene>
    <name evidence="3" type="ORF">UFOVP346_57</name>
</gene>
<dbReference type="InterPro" id="IPR043862">
    <property type="entry name" value="DUF5824"/>
</dbReference>
<dbReference type="EMBL" id="LR796352">
    <property type="protein sequence ID" value="CAB4139539.1"/>
    <property type="molecule type" value="Genomic_DNA"/>
</dbReference>
<name>A0A6J5M6S8_9CAUD</name>
<dbReference type="InterPro" id="IPR027924">
    <property type="entry name" value="XkdF"/>
</dbReference>